<organism evidence="1 2">
    <name type="scientific">Legionella tucsonensis</name>
    <dbReference type="NCBI Taxonomy" id="40335"/>
    <lineage>
        <taxon>Bacteria</taxon>
        <taxon>Pseudomonadati</taxon>
        <taxon>Pseudomonadota</taxon>
        <taxon>Gammaproteobacteria</taxon>
        <taxon>Legionellales</taxon>
        <taxon>Legionellaceae</taxon>
        <taxon>Legionella</taxon>
    </lineage>
</organism>
<protein>
    <submittedName>
        <fullName evidence="1">Uncharacterized protein</fullName>
    </submittedName>
</protein>
<dbReference type="Proteomes" id="UP000054693">
    <property type="component" value="Unassembled WGS sequence"/>
</dbReference>
<evidence type="ECO:0000313" key="2">
    <source>
        <dbReference type="Proteomes" id="UP000054693"/>
    </source>
</evidence>
<name>A0A0W0ZTN7_9GAMM</name>
<dbReference type="PATRIC" id="fig|40335.7.peg.404"/>
<evidence type="ECO:0000313" key="1">
    <source>
        <dbReference type="EMBL" id="KTD72540.1"/>
    </source>
</evidence>
<comment type="caution">
    <text evidence="1">The sequence shown here is derived from an EMBL/GenBank/DDBJ whole genome shotgun (WGS) entry which is preliminary data.</text>
</comment>
<proteinExistence type="predicted"/>
<keyword evidence="2" id="KW-1185">Reference proteome</keyword>
<dbReference type="EMBL" id="LNZA01000001">
    <property type="protein sequence ID" value="KTD72540.1"/>
    <property type="molecule type" value="Genomic_DNA"/>
</dbReference>
<sequence length="328" mass="37923">MFLKVVKHSAKQQVKQSHKKSQVRHFWTRHDENRDFYRHKKQEKLVIDTHFFSTSTLRGQKVFAGEGFSIFNFLMNAFSQGFLFRGMSIKEERDQINQDVHGLAGSKPLIVYKEGTKEIDVAATQEVAKQHRKGDVSGISTSMKLGVGISFANYLPKKTHAVYVVDRNNIPQSQQVNQDYEDDICVTDCTGEPQNYCHERELTVSGVHVSAIPMRVSREGLKLNIECNPFYVDRVLLSEELNKEYDDLLHAFYDVIYDVRRNQVEFTVIKGPDPEKLEKFKAQEKEFYTKLVKEVELDPRQKRAIKDKLDESSLLALEDDNDTTPKNI</sequence>
<gene>
    <name evidence="1" type="ORF">Ltuc_0387</name>
</gene>
<reference evidence="1 2" key="1">
    <citation type="submission" date="2015-11" db="EMBL/GenBank/DDBJ databases">
        <title>Genomic analysis of 38 Legionella species identifies large and diverse effector repertoires.</title>
        <authorList>
            <person name="Burstein D."/>
            <person name="Amaro F."/>
            <person name="Zusman T."/>
            <person name="Lifshitz Z."/>
            <person name="Cohen O."/>
            <person name="Gilbert J.A."/>
            <person name="Pupko T."/>
            <person name="Shuman H.A."/>
            <person name="Segal G."/>
        </authorList>
    </citation>
    <scope>NUCLEOTIDE SEQUENCE [LARGE SCALE GENOMIC DNA]</scope>
    <source>
        <strain evidence="1 2">ATCC 49180</strain>
    </source>
</reference>
<dbReference type="AlphaFoldDB" id="A0A0W0ZTN7"/>
<accession>A0A0W0ZTN7</accession>
<dbReference type="RefSeq" id="WP_238584051.1">
    <property type="nucleotide sequence ID" value="NZ_CAAAIP010000010.1"/>
</dbReference>